<evidence type="ECO:0000313" key="2">
    <source>
        <dbReference type="EMBL" id="GFH50756.1"/>
    </source>
</evidence>
<gene>
    <name evidence="2" type="ORF">CTEN210_07232</name>
</gene>
<organism evidence="2 3">
    <name type="scientific">Chaetoceros tenuissimus</name>
    <dbReference type="NCBI Taxonomy" id="426638"/>
    <lineage>
        <taxon>Eukaryota</taxon>
        <taxon>Sar</taxon>
        <taxon>Stramenopiles</taxon>
        <taxon>Ochrophyta</taxon>
        <taxon>Bacillariophyta</taxon>
        <taxon>Coscinodiscophyceae</taxon>
        <taxon>Chaetocerotophycidae</taxon>
        <taxon>Chaetocerotales</taxon>
        <taxon>Chaetocerotaceae</taxon>
        <taxon>Chaetoceros</taxon>
    </lineage>
</organism>
<dbReference type="EMBL" id="BLLK01000040">
    <property type="protein sequence ID" value="GFH50756.1"/>
    <property type="molecule type" value="Genomic_DNA"/>
</dbReference>
<evidence type="ECO:0000313" key="3">
    <source>
        <dbReference type="Proteomes" id="UP001054902"/>
    </source>
</evidence>
<evidence type="ECO:0000256" key="1">
    <source>
        <dbReference type="SAM" id="MobiDB-lite"/>
    </source>
</evidence>
<name>A0AAD3CRB1_9STRA</name>
<reference evidence="2 3" key="1">
    <citation type="journal article" date="2021" name="Sci. Rep.">
        <title>The genome of the diatom Chaetoceros tenuissimus carries an ancient integrated fragment of an extant virus.</title>
        <authorList>
            <person name="Hongo Y."/>
            <person name="Kimura K."/>
            <person name="Takaki Y."/>
            <person name="Yoshida Y."/>
            <person name="Baba S."/>
            <person name="Kobayashi G."/>
            <person name="Nagasaki K."/>
            <person name="Hano T."/>
            <person name="Tomaru Y."/>
        </authorList>
    </citation>
    <scope>NUCLEOTIDE SEQUENCE [LARGE SCALE GENOMIC DNA]</scope>
    <source>
        <strain evidence="2 3">NIES-3715</strain>
    </source>
</reference>
<feature type="region of interest" description="Disordered" evidence="1">
    <location>
        <begin position="97"/>
        <end position="130"/>
    </location>
</feature>
<dbReference type="Proteomes" id="UP001054902">
    <property type="component" value="Unassembled WGS sequence"/>
</dbReference>
<keyword evidence="3" id="KW-1185">Reference proteome</keyword>
<feature type="compositionally biased region" description="Basic and acidic residues" evidence="1">
    <location>
        <begin position="97"/>
        <end position="111"/>
    </location>
</feature>
<accession>A0AAD3CRB1</accession>
<comment type="caution">
    <text evidence="2">The sequence shown here is derived from an EMBL/GenBank/DDBJ whole genome shotgun (WGS) entry which is preliminary data.</text>
</comment>
<sequence>MIPSASVEEYDYTMKMYAERLKLMQPPSFKKCKTYAEADWTIQDKKEVDDRCIRRAIFQGLPKNYQKSLRSNYEQDWRQIDEATFVSGMADCKLEDRAEQDEKKAEAEKNKQINKKRGNSNQQGGGKCGRRNDNDNKKFCKWCKKAKSKFFNNHNSEDCTMKATWEKQGKLGNQKELNTIESLASTQEKQTALLAKLIKKLDSDDDEETNP</sequence>
<dbReference type="AlphaFoldDB" id="A0AAD3CRB1"/>
<proteinExistence type="predicted"/>
<protein>
    <submittedName>
        <fullName evidence="2">Uncharacterized protein</fullName>
    </submittedName>
</protein>